<name>A0A4C2ACU6_EUMVA</name>
<dbReference type="Proteomes" id="UP000299102">
    <property type="component" value="Unassembled WGS sequence"/>
</dbReference>
<protein>
    <submittedName>
        <fullName evidence="2">Uncharacterized protein</fullName>
    </submittedName>
</protein>
<proteinExistence type="predicted"/>
<sequence>MSNVWQRVTDNMILVTDDILRRFLELCGNDYFAAVNSGNIDQVSISLHQLLLSTVMLPTCAAIDQGLAERHFSIMTEQLQSIDMLLLNMIIRAIARAHQRCDPLKRRRYSRDDDDEDDAAGPAKRRRSV</sequence>
<dbReference type="AlphaFoldDB" id="A0A4C2ACU6"/>
<keyword evidence="3" id="KW-1185">Reference proteome</keyword>
<evidence type="ECO:0000313" key="3">
    <source>
        <dbReference type="Proteomes" id="UP000299102"/>
    </source>
</evidence>
<evidence type="ECO:0000256" key="1">
    <source>
        <dbReference type="SAM" id="MobiDB-lite"/>
    </source>
</evidence>
<feature type="region of interest" description="Disordered" evidence="1">
    <location>
        <begin position="105"/>
        <end position="129"/>
    </location>
</feature>
<accession>A0A4C2ACU6</accession>
<gene>
    <name evidence="2" type="ORF">EVAR_101132_1</name>
</gene>
<dbReference type="EMBL" id="BGZK01002889">
    <property type="protein sequence ID" value="GBP97183.1"/>
    <property type="molecule type" value="Genomic_DNA"/>
</dbReference>
<reference evidence="2 3" key="1">
    <citation type="journal article" date="2019" name="Commun. Biol.">
        <title>The bagworm genome reveals a unique fibroin gene that provides high tensile strength.</title>
        <authorList>
            <person name="Kono N."/>
            <person name="Nakamura H."/>
            <person name="Ohtoshi R."/>
            <person name="Tomita M."/>
            <person name="Numata K."/>
            <person name="Arakawa K."/>
        </authorList>
    </citation>
    <scope>NUCLEOTIDE SEQUENCE [LARGE SCALE GENOMIC DNA]</scope>
</reference>
<organism evidence="2 3">
    <name type="scientific">Eumeta variegata</name>
    <name type="common">Bagworm moth</name>
    <name type="synonym">Eumeta japonica</name>
    <dbReference type="NCBI Taxonomy" id="151549"/>
    <lineage>
        <taxon>Eukaryota</taxon>
        <taxon>Metazoa</taxon>
        <taxon>Ecdysozoa</taxon>
        <taxon>Arthropoda</taxon>
        <taxon>Hexapoda</taxon>
        <taxon>Insecta</taxon>
        <taxon>Pterygota</taxon>
        <taxon>Neoptera</taxon>
        <taxon>Endopterygota</taxon>
        <taxon>Lepidoptera</taxon>
        <taxon>Glossata</taxon>
        <taxon>Ditrysia</taxon>
        <taxon>Tineoidea</taxon>
        <taxon>Psychidae</taxon>
        <taxon>Oiketicinae</taxon>
        <taxon>Eumeta</taxon>
    </lineage>
</organism>
<evidence type="ECO:0000313" key="2">
    <source>
        <dbReference type="EMBL" id="GBP97183.1"/>
    </source>
</evidence>
<comment type="caution">
    <text evidence="2">The sequence shown here is derived from an EMBL/GenBank/DDBJ whole genome shotgun (WGS) entry which is preliminary data.</text>
</comment>